<evidence type="ECO:0000313" key="6">
    <source>
        <dbReference type="EMBL" id="GFG39128.1"/>
    </source>
</evidence>
<feature type="coiled-coil region" evidence="3">
    <location>
        <begin position="57"/>
        <end position="91"/>
    </location>
</feature>
<evidence type="ECO:0000256" key="1">
    <source>
        <dbReference type="ARBA" id="ARBA00006151"/>
    </source>
</evidence>
<accession>A0A6L2Q8H6</accession>
<feature type="region of interest" description="Disordered" evidence="4">
    <location>
        <begin position="101"/>
        <end position="143"/>
    </location>
</feature>
<evidence type="ECO:0000256" key="4">
    <source>
        <dbReference type="SAM" id="MobiDB-lite"/>
    </source>
</evidence>
<reference evidence="7" key="1">
    <citation type="submission" date="2020-01" db="EMBL/GenBank/DDBJ databases">
        <title>Draft genome sequence of the Termite Coptotermes fromosanus.</title>
        <authorList>
            <person name="Itakura S."/>
            <person name="Yosikawa Y."/>
            <person name="Umezawa K."/>
        </authorList>
    </citation>
    <scope>NUCLEOTIDE SEQUENCE [LARGE SCALE GENOMIC DNA]</scope>
</reference>
<dbReference type="InterPro" id="IPR029344">
    <property type="entry name" value="SLBP_RNA_bind"/>
</dbReference>
<keyword evidence="2" id="KW-0694">RNA-binding</keyword>
<keyword evidence="3" id="KW-0175">Coiled coil</keyword>
<dbReference type="InParanoid" id="A0A6L2Q8H6"/>
<protein>
    <recommendedName>
        <fullName evidence="5">Histone RNA hairpin-binding protein RNA-binding domain-containing protein</fullName>
    </recommendedName>
</protein>
<dbReference type="Pfam" id="PF15247">
    <property type="entry name" value="SLBP_RNA_bind"/>
    <property type="match status" value="1"/>
</dbReference>
<organism evidence="6 7">
    <name type="scientific">Coptotermes formosanus</name>
    <name type="common">Formosan subterranean termite</name>
    <dbReference type="NCBI Taxonomy" id="36987"/>
    <lineage>
        <taxon>Eukaryota</taxon>
        <taxon>Metazoa</taxon>
        <taxon>Ecdysozoa</taxon>
        <taxon>Arthropoda</taxon>
        <taxon>Hexapoda</taxon>
        <taxon>Insecta</taxon>
        <taxon>Pterygota</taxon>
        <taxon>Neoptera</taxon>
        <taxon>Polyneoptera</taxon>
        <taxon>Dictyoptera</taxon>
        <taxon>Blattodea</taxon>
        <taxon>Blattoidea</taxon>
        <taxon>Termitoidae</taxon>
        <taxon>Rhinotermitidae</taxon>
        <taxon>Coptotermes</taxon>
    </lineage>
</organism>
<feature type="domain" description="Histone RNA hairpin-binding protein RNA-binding" evidence="5">
    <location>
        <begin position="235"/>
        <end position="302"/>
    </location>
</feature>
<comment type="similarity">
    <text evidence="1">Belongs to the SLBP family.</text>
</comment>
<dbReference type="GO" id="GO:0006398">
    <property type="term" value="P:mRNA 3'-end processing by stem-loop binding and cleavage"/>
    <property type="evidence" value="ECO:0007669"/>
    <property type="project" value="TreeGrafter"/>
</dbReference>
<dbReference type="GO" id="GO:0005737">
    <property type="term" value="C:cytoplasm"/>
    <property type="evidence" value="ECO:0007669"/>
    <property type="project" value="TreeGrafter"/>
</dbReference>
<feature type="region of interest" description="Disordered" evidence="4">
    <location>
        <begin position="301"/>
        <end position="366"/>
    </location>
</feature>
<evidence type="ECO:0000256" key="3">
    <source>
        <dbReference type="SAM" id="Coils"/>
    </source>
</evidence>
<dbReference type="GO" id="GO:0071207">
    <property type="term" value="F:histone pre-mRNA stem-loop binding"/>
    <property type="evidence" value="ECO:0007669"/>
    <property type="project" value="TreeGrafter"/>
</dbReference>
<dbReference type="InterPro" id="IPR026502">
    <property type="entry name" value="SLBP1/SLBP2"/>
</dbReference>
<sequence>MDTPRNKSWVELLEEEETVEEQNFQKISIPVDDKLVSKGKTEVKEFKVPMNDIVVDNVEESKAIVEVKEELECEEDEEARLQKEFDIFEREWVKELKQEQLDENPVQEGSVTHVTNVIKQEKDDQTENTCEVASYGEGPPSKVKSDKVTEHYFCLQTNEDVDADKQILQIREEELHTSKLEEEKNIKSGYISLGSIKEEVGRKRGRNWQYDNKPWKVPNSLNNSKRSRKVEYETDPYVLSRRQKQIDYGKNTIGYDRYRALVPKDKRTRQHPRTPPKHIKYSRRAWDGIIRVWRQTLHFWDPPSEGQPDISDTLSDISVDMRSQGSEDTSDNERCVRFKRNPPSSSSGSLVDGRDDSLMSDEYGDE</sequence>
<dbReference type="OrthoDB" id="265795at2759"/>
<dbReference type="InterPro" id="IPR038294">
    <property type="entry name" value="SLBP_RNA_bind_sf"/>
</dbReference>
<dbReference type="GO" id="GO:0007076">
    <property type="term" value="P:mitotic chromosome condensation"/>
    <property type="evidence" value="ECO:0007669"/>
    <property type="project" value="UniProtKB-ARBA"/>
</dbReference>
<dbReference type="GO" id="GO:0003729">
    <property type="term" value="F:mRNA binding"/>
    <property type="evidence" value="ECO:0007669"/>
    <property type="project" value="InterPro"/>
</dbReference>
<evidence type="ECO:0000256" key="2">
    <source>
        <dbReference type="ARBA" id="ARBA00022884"/>
    </source>
</evidence>
<feature type="compositionally biased region" description="Polar residues" evidence="4">
    <location>
        <begin position="310"/>
        <end position="327"/>
    </location>
</feature>
<dbReference type="Proteomes" id="UP000502823">
    <property type="component" value="Unassembled WGS sequence"/>
</dbReference>
<evidence type="ECO:0000313" key="7">
    <source>
        <dbReference type="Proteomes" id="UP000502823"/>
    </source>
</evidence>
<evidence type="ECO:0000259" key="5">
    <source>
        <dbReference type="Pfam" id="PF15247"/>
    </source>
</evidence>
<dbReference type="FunFam" id="1.10.8.1120:FF:000001">
    <property type="entry name" value="Histone RNA hairpin-binding protein-like"/>
    <property type="match status" value="1"/>
</dbReference>
<feature type="compositionally biased region" description="Polar residues" evidence="4">
    <location>
        <begin position="107"/>
        <end position="118"/>
    </location>
</feature>
<dbReference type="PANTHER" id="PTHR17408:SF0">
    <property type="entry name" value="HISTONE RNA HAIRPIN-BINDING PROTEIN"/>
    <property type="match status" value="1"/>
</dbReference>
<proteinExistence type="inferred from homology"/>
<dbReference type="GO" id="GO:0071204">
    <property type="term" value="C:histone pre-mRNA 3'end processing complex"/>
    <property type="evidence" value="ECO:0007669"/>
    <property type="project" value="TreeGrafter"/>
</dbReference>
<dbReference type="PANTHER" id="PTHR17408">
    <property type="entry name" value="HISTONE RNA HAIRPIN-BINDING PROTEIN"/>
    <property type="match status" value="1"/>
</dbReference>
<dbReference type="EMBL" id="BLKM01000869">
    <property type="protein sequence ID" value="GFG39128.1"/>
    <property type="molecule type" value="Genomic_DNA"/>
</dbReference>
<dbReference type="AlphaFoldDB" id="A0A6L2Q8H6"/>
<dbReference type="Gene3D" id="1.10.8.1120">
    <property type="entry name" value="Histone RNA hairpin-binding protein RNA-binding domain"/>
    <property type="match status" value="1"/>
</dbReference>
<keyword evidence="7" id="KW-1185">Reference proteome</keyword>
<name>A0A6L2Q8H6_COPFO</name>
<dbReference type="GO" id="GO:0051028">
    <property type="term" value="P:mRNA transport"/>
    <property type="evidence" value="ECO:0007669"/>
    <property type="project" value="TreeGrafter"/>
</dbReference>
<comment type="caution">
    <text evidence="6">The sequence shown here is derived from an EMBL/GenBank/DDBJ whole genome shotgun (WGS) entry which is preliminary data.</text>
</comment>
<gene>
    <name evidence="6" type="ORF">Cfor_10607</name>
</gene>